<dbReference type="Pfam" id="PF00534">
    <property type="entry name" value="Glycos_transf_1"/>
    <property type="match status" value="1"/>
</dbReference>
<dbReference type="InterPro" id="IPR001296">
    <property type="entry name" value="Glyco_trans_1"/>
</dbReference>
<evidence type="ECO:0000313" key="3">
    <source>
        <dbReference type="EMBL" id="SSC12124.1"/>
    </source>
</evidence>
<accession>A0A7Z7LDR3</accession>
<gene>
    <name evidence="3" type="ORF">MESINF_0675</name>
</gene>
<feature type="domain" description="Glycosyl transferase family 1" evidence="1">
    <location>
        <begin position="212"/>
        <end position="384"/>
    </location>
</feature>
<protein>
    <submittedName>
        <fullName evidence="3">Glycosyl transferase, group 1</fullName>
    </submittedName>
</protein>
<proteinExistence type="predicted"/>
<sequence length="409" mass="46335">MHILYIHQYFATLSNSSGTRSYEFARRLVQSGHEVTMLTSNSNLQLLFREGEDEIRETSVDGIRVLVINESVNNRTSFGKRLTSFSSFARKATRLGMKVSCDCVFATSTPLTVAYPALRISKTKKIPMIFEVRDIWPDVPIELGIIKNPILKWLSRRLEMKAYKFAKRIIALSFDMKNNIVGKGIPADKIVVIPNASDNEIFDSVSSVELEKFQEEYPIFRERKVVLYAGTIGMVNGLKYMVELAAEAIKHSQKVAFVIIGDGREREEVIGYAKSLKVFDRNLFVFPPMPKNRVICAMKAATIHTSFVINKEVLWANSANKFFDALAASKPIVINYGGWQSEVLMENDAGILLPPDSPVEGARRILELINNWTKYHNMCENAKRIAVTLYDRNTLFKRLDNVITESSNS</sequence>
<evidence type="ECO:0000259" key="2">
    <source>
        <dbReference type="Pfam" id="PF13439"/>
    </source>
</evidence>
<organism evidence="3 4">
    <name type="scientific">Mesotoga infera</name>
    <dbReference type="NCBI Taxonomy" id="1236046"/>
    <lineage>
        <taxon>Bacteria</taxon>
        <taxon>Thermotogati</taxon>
        <taxon>Thermotogota</taxon>
        <taxon>Thermotogae</taxon>
        <taxon>Kosmotogales</taxon>
        <taxon>Kosmotogaceae</taxon>
        <taxon>Mesotoga</taxon>
    </lineage>
</organism>
<dbReference type="Pfam" id="PF13439">
    <property type="entry name" value="Glyco_transf_4"/>
    <property type="match status" value="1"/>
</dbReference>
<feature type="domain" description="Glycosyltransferase subfamily 4-like N-terminal" evidence="2">
    <location>
        <begin position="19"/>
        <end position="198"/>
    </location>
</feature>
<keyword evidence="4" id="KW-1185">Reference proteome</keyword>
<keyword evidence="3" id="KW-0808">Transferase</keyword>
<dbReference type="PANTHER" id="PTHR12526">
    <property type="entry name" value="GLYCOSYLTRANSFERASE"/>
    <property type="match status" value="1"/>
</dbReference>
<dbReference type="InterPro" id="IPR028098">
    <property type="entry name" value="Glyco_trans_4-like_N"/>
</dbReference>
<dbReference type="Gene3D" id="3.40.50.2000">
    <property type="entry name" value="Glycogen Phosphorylase B"/>
    <property type="match status" value="2"/>
</dbReference>
<dbReference type="RefSeq" id="WP_169698516.1">
    <property type="nucleotide sequence ID" value="NZ_LS974202.1"/>
</dbReference>
<dbReference type="Proteomes" id="UP000250796">
    <property type="component" value="Chromosome MESINF"/>
</dbReference>
<dbReference type="SUPFAM" id="SSF53756">
    <property type="entry name" value="UDP-Glycosyltransferase/glycogen phosphorylase"/>
    <property type="match status" value="1"/>
</dbReference>
<reference evidence="3 4" key="1">
    <citation type="submission" date="2017-01" db="EMBL/GenBank/DDBJ databases">
        <authorList>
            <person name="Erauso G."/>
        </authorList>
    </citation>
    <scope>NUCLEOTIDE SEQUENCE [LARGE SCALE GENOMIC DNA]</scope>
    <source>
        <strain evidence="3">MESINF1</strain>
    </source>
</reference>
<evidence type="ECO:0000259" key="1">
    <source>
        <dbReference type="Pfam" id="PF00534"/>
    </source>
</evidence>
<dbReference type="KEGG" id="minf:MESINF_0675"/>
<evidence type="ECO:0000313" key="4">
    <source>
        <dbReference type="Proteomes" id="UP000250796"/>
    </source>
</evidence>
<dbReference type="GO" id="GO:0016757">
    <property type="term" value="F:glycosyltransferase activity"/>
    <property type="evidence" value="ECO:0007669"/>
    <property type="project" value="InterPro"/>
</dbReference>
<dbReference type="EMBL" id="LS974202">
    <property type="protein sequence ID" value="SSC12124.1"/>
    <property type="molecule type" value="Genomic_DNA"/>
</dbReference>
<name>A0A7Z7LDR3_9BACT</name>
<dbReference type="PANTHER" id="PTHR12526:SF638">
    <property type="entry name" value="SPORE COAT PROTEIN SA"/>
    <property type="match status" value="1"/>
</dbReference>
<dbReference type="AlphaFoldDB" id="A0A7Z7LDR3"/>
<dbReference type="CDD" id="cd03794">
    <property type="entry name" value="GT4_WbuB-like"/>
    <property type="match status" value="1"/>
</dbReference>